<dbReference type="PANTHER" id="PTHR33177:SF79">
    <property type="entry name" value="LITAF DOMAIN-CONTAINING PROTEIN"/>
    <property type="match status" value="1"/>
</dbReference>
<dbReference type="EMBL" id="JBBPBM010000134">
    <property type="protein sequence ID" value="KAK8504860.1"/>
    <property type="molecule type" value="Genomic_DNA"/>
</dbReference>
<name>A0ABR2BCJ9_9ROSI</name>
<comment type="caution">
    <text evidence="4">The sequence shown here is derived from an EMBL/GenBank/DDBJ whole genome shotgun (WGS) entry which is preliminary data.</text>
</comment>
<dbReference type="Proteomes" id="UP001472677">
    <property type="component" value="Unassembled WGS sequence"/>
</dbReference>
<evidence type="ECO:0000259" key="2">
    <source>
        <dbReference type="Pfam" id="PF24747"/>
    </source>
</evidence>
<accession>A0ABR2BCJ9</accession>
<feature type="compositionally biased region" description="Low complexity" evidence="1">
    <location>
        <begin position="32"/>
        <end position="48"/>
    </location>
</feature>
<protein>
    <recommendedName>
        <fullName evidence="2">GIR1-like zinc ribbon domain-containing protein</fullName>
    </recommendedName>
</protein>
<dbReference type="Pfam" id="PF24747">
    <property type="entry name" value="Zn-ribbon_GIR1"/>
    <property type="match status" value="1"/>
</dbReference>
<evidence type="ECO:0000313" key="4">
    <source>
        <dbReference type="EMBL" id="KAK8504859.1"/>
    </source>
</evidence>
<organism evidence="4 6">
    <name type="scientific">Hibiscus sabdariffa</name>
    <name type="common">roselle</name>
    <dbReference type="NCBI Taxonomy" id="183260"/>
    <lineage>
        <taxon>Eukaryota</taxon>
        <taxon>Viridiplantae</taxon>
        <taxon>Streptophyta</taxon>
        <taxon>Embryophyta</taxon>
        <taxon>Tracheophyta</taxon>
        <taxon>Spermatophyta</taxon>
        <taxon>Magnoliopsida</taxon>
        <taxon>eudicotyledons</taxon>
        <taxon>Gunneridae</taxon>
        <taxon>Pentapetalae</taxon>
        <taxon>rosids</taxon>
        <taxon>malvids</taxon>
        <taxon>Malvales</taxon>
        <taxon>Malvaceae</taxon>
        <taxon>Malvoideae</taxon>
        <taxon>Hibiscus</taxon>
    </lineage>
</organism>
<dbReference type="EMBL" id="JBBPBM010000134">
    <property type="protein sequence ID" value="KAK8504859.1"/>
    <property type="molecule type" value="Genomic_DNA"/>
</dbReference>
<sequence>MSERSNHPNLDLVLNITPATVANHRVESPNVSISSSELSQESSCVSSEPDNSYGDSRSRSRSEYLSGGPVVTPMLLVGCPRCFMYVMLSETEVDPKCPQCKSSTVFLDFLNQENIKWTRD</sequence>
<evidence type="ECO:0000313" key="5">
    <source>
        <dbReference type="EMBL" id="KAK8504860.1"/>
    </source>
</evidence>
<evidence type="ECO:0000313" key="3">
    <source>
        <dbReference type="EMBL" id="KAK8504858.1"/>
    </source>
</evidence>
<evidence type="ECO:0000313" key="6">
    <source>
        <dbReference type="Proteomes" id="UP001472677"/>
    </source>
</evidence>
<dbReference type="InterPro" id="IPR055281">
    <property type="entry name" value="GIR1-2/SIED1"/>
</dbReference>
<feature type="region of interest" description="Disordered" evidence="1">
    <location>
        <begin position="28"/>
        <end position="71"/>
    </location>
</feature>
<dbReference type="PANTHER" id="PTHR33177">
    <property type="entry name" value="PUTATIVE-RELATED"/>
    <property type="match status" value="1"/>
</dbReference>
<proteinExistence type="predicted"/>
<evidence type="ECO:0000256" key="1">
    <source>
        <dbReference type="SAM" id="MobiDB-lite"/>
    </source>
</evidence>
<dbReference type="EMBL" id="JBBPBM010000134">
    <property type="protein sequence ID" value="KAK8504858.1"/>
    <property type="molecule type" value="Genomic_DNA"/>
</dbReference>
<reference evidence="4 6" key="1">
    <citation type="journal article" date="2024" name="G3 (Bethesda)">
        <title>Genome assembly of Hibiscus sabdariffa L. provides insights into metabolisms of medicinal natural products.</title>
        <authorList>
            <person name="Kim T."/>
        </authorList>
    </citation>
    <scope>NUCLEOTIDE SEQUENCE [LARGE SCALE GENOMIC DNA]</scope>
    <source>
        <strain evidence="4">TK-2024</strain>
        <tissue evidence="4">Old leaves</tissue>
    </source>
</reference>
<dbReference type="InterPro" id="IPR056440">
    <property type="entry name" value="Zn-ribbon_GIR1"/>
</dbReference>
<gene>
    <name evidence="3" type="ORF">V6N12_033109</name>
    <name evidence="4" type="ORF">V6N12_033110</name>
    <name evidence="5" type="ORF">V6N12_033111</name>
</gene>
<keyword evidence="6" id="KW-1185">Reference proteome</keyword>
<feature type="domain" description="GIR1-like zinc ribbon" evidence="2">
    <location>
        <begin position="72"/>
        <end position="110"/>
    </location>
</feature>